<reference evidence="7 8" key="1">
    <citation type="submission" date="2023-07" db="EMBL/GenBank/DDBJ databases">
        <title>Genomic Encyclopedia of Type Strains, Phase IV (KMG-IV): sequencing the most valuable type-strain genomes for metagenomic binning, comparative biology and taxonomic classification.</title>
        <authorList>
            <person name="Goeker M."/>
        </authorList>
    </citation>
    <scope>NUCLEOTIDE SEQUENCE [LARGE SCALE GENOMIC DNA]</scope>
    <source>
        <strain evidence="7 8">DSM 16784</strain>
    </source>
</reference>
<dbReference type="Pfam" id="PF10609">
    <property type="entry name" value="ParA"/>
    <property type="match status" value="1"/>
</dbReference>
<dbReference type="Proteomes" id="UP001230220">
    <property type="component" value="Unassembled WGS sequence"/>
</dbReference>
<dbReference type="SUPFAM" id="SSF52540">
    <property type="entry name" value="P-loop containing nucleoside triphosphate hydrolases"/>
    <property type="match status" value="1"/>
</dbReference>
<accession>A0ABU0E6H9</accession>
<name>A0ABU0E6H9_9FIRM</name>
<dbReference type="CDD" id="cd02037">
    <property type="entry name" value="Mrp_NBP35"/>
    <property type="match status" value="1"/>
</dbReference>
<dbReference type="PROSITE" id="PS01215">
    <property type="entry name" value="MRP"/>
    <property type="match status" value="1"/>
</dbReference>
<evidence type="ECO:0000313" key="7">
    <source>
        <dbReference type="EMBL" id="MDQ0362400.1"/>
    </source>
</evidence>
<comment type="function">
    <text evidence="6">Binds and transfers iron-sulfur (Fe-S) clusters to target apoproteins. Can hydrolyze ATP.</text>
</comment>
<dbReference type="HAMAP" id="MF_02040">
    <property type="entry name" value="Mrp_NBP35"/>
    <property type="match status" value="1"/>
</dbReference>
<keyword evidence="5 6" id="KW-0411">Iron-sulfur</keyword>
<dbReference type="Gene3D" id="3.40.50.300">
    <property type="entry name" value="P-loop containing nucleotide triphosphate hydrolases"/>
    <property type="match status" value="1"/>
</dbReference>
<dbReference type="InterPro" id="IPR000808">
    <property type="entry name" value="Mrp-like_CS"/>
</dbReference>
<keyword evidence="1 6" id="KW-0479">Metal-binding</keyword>
<dbReference type="PANTHER" id="PTHR42961:SF2">
    <property type="entry name" value="IRON-SULFUR PROTEIN NUBPL"/>
    <property type="match status" value="1"/>
</dbReference>
<keyword evidence="4 6" id="KW-0408">Iron</keyword>
<dbReference type="InterPro" id="IPR044304">
    <property type="entry name" value="NUBPL-like"/>
</dbReference>
<evidence type="ECO:0000256" key="2">
    <source>
        <dbReference type="ARBA" id="ARBA00022741"/>
    </source>
</evidence>
<evidence type="ECO:0000313" key="8">
    <source>
        <dbReference type="Proteomes" id="UP001230220"/>
    </source>
</evidence>
<dbReference type="InterPro" id="IPR033756">
    <property type="entry name" value="YlxH/NBP35"/>
</dbReference>
<gene>
    <name evidence="7" type="ORF">J2S15_003154</name>
</gene>
<proteinExistence type="inferred from homology"/>
<comment type="similarity">
    <text evidence="6">Belongs to the Mrp/NBP35 ATP-binding proteins family.</text>
</comment>
<keyword evidence="8" id="KW-1185">Reference proteome</keyword>
<evidence type="ECO:0000256" key="6">
    <source>
        <dbReference type="HAMAP-Rule" id="MF_02040"/>
    </source>
</evidence>
<dbReference type="RefSeq" id="WP_307409984.1">
    <property type="nucleotide sequence ID" value="NZ_JAUSUR010000006.1"/>
</dbReference>
<evidence type="ECO:0000256" key="1">
    <source>
        <dbReference type="ARBA" id="ARBA00022723"/>
    </source>
</evidence>
<evidence type="ECO:0000256" key="5">
    <source>
        <dbReference type="ARBA" id="ARBA00023014"/>
    </source>
</evidence>
<dbReference type="EMBL" id="JAUSUR010000006">
    <property type="protein sequence ID" value="MDQ0362400.1"/>
    <property type="molecule type" value="Genomic_DNA"/>
</dbReference>
<organism evidence="7 8">
    <name type="scientific">Breznakia pachnodae</name>
    <dbReference type="NCBI Taxonomy" id="265178"/>
    <lineage>
        <taxon>Bacteria</taxon>
        <taxon>Bacillati</taxon>
        <taxon>Bacillota</taxon>
        <taxon>Erysipelotrichia</taxon>
        <taxon>Erysipelotrichales</taxon>
        <taxon>Erysipelotrichaceae</taxon>
        <taxon>Breznakia</taxon>
    </lineage>
</organism>
<dbReference type="InterPro" id="IPR019591">
    <property type="entry name" value="Mrp/NBP35_ATP-bd"/>
</dbReference>
<keyword evidence="3 6" id="KW-0067">ATP-binding</keyword>
<protein>
    <recommendedName>
        <fullName evidence="6">Iron-sulfur cluster carrier protein</fullName>
    </recommendedName>
</protein>
<dbReference type="PANTHER" id="PTHR42961">
    <property type="entry name" value="IRON-SULFUR PROTEIN NUBPL"/>
    <property type="match status" value="1"/>
</dbReference>
<dbReference type="InterPro" id="IPR027417">
    <property type="entry name" value="P-loop_NTPase"/>
</dbReference>
<evidence type="ECO:0000256" key="3">
    <source>
        <dbReference type="ARBA" id="ARBA00022840"/>
    </source>
</evidence>
<keyword evidence="6" id="KW-0378">Hydrolase</keyword>
<keyword evidence="2 6" id="KW-0547">Nucleotide-binding</keyword>
<evidence type="ECO:0000256" key="4">
    <source>
        <dbReference type="ARBA" id="ARBA00023004"/>
    </source>
</evidence>
<sequence>MQENKFTAHLNKYSNVKHVIGVMSGKGGVGKSSITAQLATALQKNGYRTAILDADMTGPSIPHLFGIKGKARGNGEVISPGVSDSGIQIMSTNMLLDKATDSVIWRGSIIANMVKQFWSDVVWKDVDYMLIDLPPGTGDVPLTVFQSLPIDGIVLVGTPQQLVESIVKKSIHMAKRMNVNILGYVENMSYFVCDDCQKKHYIFGEHDTNEIMKTYDIATVARVPLDPKLRELADSGRIEEYENDELKDIVDKIKQLKI</sequence>
<comment type="subunit">
    <text evidence="6">Homodimer.</text>
</comment>
<feature type="binding site" evidence="6">
    <location>
        <begin position="25"/>
        <end position="32"/>
    </location>
    <ligand>
        <name>ATP</name>
        <dbReference type="ChEBI" id="CHEBI:30616"/>
    </ligand>
</feature>
<comment type="caution">
    <text evidence="7">The sequence shown here is derived from an EMBL/GenBank/DDBJ whole genome shotgun (WGS) entry which is preliminary data.</text>
</comment>